<dbReference type="InterPro" id="IPR051465">
    <property type="entry name" value="Cell_Envelope_Struct_Comp"/>
</dbReference>
<evidence type="ECO:0000313" key="3">
    <source>
        <dbReference type="Proteomes" id="UP001267290"/>
    </source>
</evidence>
<dbReference type="InterPro" id="IPR001119">
    <property type="entry name" value="SLH_dom"/>
</dbReference>
<dbReference type="PROSITE" id="PS51272">
    <property type="entry name" value="SLH"/>
    <property type="match status" value="3"/>
</dbReference>
<dbReference type="Pfam" id="PF00395">
    <property type="entry name" value="SLH"/>
    <property type="match status" value="3"/>
</dbReference>
<keyword evidence="3" id="KW-1185">Reference proteome</keyword>
<organism evidence="2 3">
    <name type="scientific">Paenibacillus qinlingensis</name>
    <dbReference type="NCBI Taxonomy" id="1837343"/>
    <lineage>
        <taxon>Bacteria</taxon>
        <taxon>Bacillati</taxon>
        <taxon>Bacillota</taxon>
        <taxon>Bacilli</taxon>
        <taxon>Bacillales</taxon>
        <taxon>Paenibacillaceae</taxon>
        <taxon>Paenibacillus</taxon>
    </lineage>
</organism>
<proteinExistence type="predicted"/>
<feature type="domain" description="SLH" evidence="1">
    <location>
        <begin position="324"/>
        <end position="385"/>
    </location>
</feature>
<dbReference type="CDD" id="cd08547">
    <property type="entry name" value="Type_II_cohesin"/>
    <property type="match status" value="1"/>
</dbReference>
<dbReference type="Gene3D" id="2.60.40.680">
    <property type="match status" value="1"/>
</dbReference>
<dbReference type="RefSeq" id="WP_310502271.1">
    <property type="nucleotide sequence ID" value="NZ_JAVDSB010000020.1"/>
</dbReference>
<dbReference type="Gene3D" id="2.60.220.30">
    <property type="match status" value="1"/>
</dbReference>
<feature type="domain" description="SLH" evidence="1">
    <location>
        <begin position="452"/>
        <end position="508"/>
    </location>
</feature>
<dbReference type="PANTHER" id="PTHR43308">
    <property type="entry name" value="OUTER MEMBRANE PROTEIN ALPHA-RELATED"/>
    <property type="match status" value="1"/>
</dbReference>
<evidence type="ECO:0000259" key="1">
    <source>
        <dbReference type="PROSITE" id="PS51272"/>
    </source>
</evidence>
<name>A0ABU1P560_9BACL</name>
<dbReference type="PANTHER" id="PTHR43308:SF5">
    <property type="entry name" value="S-LAYER PROTEIN _ PEPTIDOGLYCAN ENDO-BETA-N-ACETYLGLUCOSAMINIDASE"/>
    <property type="match status" value="1"/>
</dbReference>
<dbReference type="EMBL" id="JAVDSB010000020">
    <property type="protein sequence ID" value="MDR6554863.1"/>
    <property type="molecule type" value="Genomic_DNA"/>
</dbReference>
<dbReference type="Proteomes" id="UP001267290">
    <property type="component" value="Unassembled WGS sequence"/>
</dbReference>
<protein>
    <recommendedName>
        <fullName evidence="1">SLH domain-containing protein</fullName>
    </recommendedName>
</protein>
<accession>A0ABU1P560</accession>
<evidence type="ECO:0000313" key="2">
    <source>
        <dbReference type="EMBL" id="MDR6554863.1"/>
    </source>
</evidence>
<comment type="caution">
    <text evidence="2">The sequence shown here is derived from an EMBL/GenBank/DDBJ whole genome shotgun (WGS) entry which is preliminary data.</text>
</comment>
<sequence length="508" mass="54137">MSKIMFLSLAILLLIPGGWLVQAAESASSTRFLLSVSSTDVKVGDVISIEIQGRQLTDLYAYEAIVEFDAAKLAYKSESSLRQGISGAPILKNGEVIVANTFVGNKLGSTGDTAIHRVTFEARATGQTVVKLKSVSMMNSTVNGVITKWSEGSQIAVTVGNGVSAPPSNSTPPSSNLPIISKNGDLTLPVGKAGEVSLNDQVTITIPADASAKDLKVTIDKVLDTQKLLTGNEVLASPIFEILKNFSENFSKPITLTFAFDKNSLKADQKAAVFYFDEVKKVWVEVPGGKVNGNQITVEVNHFTKYAVFAVNPNAVVPEKPLFDTISNLSDIAGHWAEIDIRATLQSGIVHGYEDGTFRPNQFVSRAEFVVMLTNALHPNAGPEKLPNYTDAAVIGDWAKQAIALAAKGNLVQGYEDGSFRPAEQLTRAQLAVVLANALGVAAVESSGSAVFADASDIPAWALDAVGIVAKAGLMKGYEANRFGPLQTVTRAEAIMVINRLLQMQQQK</sequence>
<feature type="domain" description="SLH" evidence="1">
    <location>
        <begin position="386"/>
        <end position="449"/>
    </location>
</feature>
<dbReference type="InterPro" id="IPR008965">
    <property type="entry name" value="CBM2/CBM3_carb-bd_dom_sf"/>
</dbReference>
<dbReference type="SUPFAM" id="SSF49384">
    <property type="entry name" value="Carbohydrate-binding domain"/>
    <property type="match status" value="1"/>
</dbReference>
<gene>
    <name evidence="2" type="ORF">J2736_006094</name>
</gene>
<reference evidence="2 3" key="1">
    <citation type="submission" date="2023-07" db="EMBL/GenBank/DDBJ databases">
        <title>Sorghum-associated microbial communities from plants grown in Nebraska, USA.</title>
        <authorList>
            <person name="Schachtman D."/>
        </authorList>
    </citation>
    <scope>NUCLEOTIDE SEQUENCE [LARGE SCALE GENOMIC DNA]</scope>
    <source>
        <strain evidence="2 3">CC258</strain>
    </source>
</reference>